<proteinExistence type="predicted"/>
<feature type="transmembrane region" description="Helical" evidence="1">
    <location>
        <begin position="175"/>
        <end position="192"/>
    </location>
</feature>
<gene>
    <name evidence="2" type="ORF">H924_12320</name>
</gene>
<feature type="transmembrane region" description="Helical" evidence="1">
    <location>
        <begin position="35"/>
        <end position="56"/>
    </location>
</feature>
<keyword evidence="1" id="KW-0472">Membrane</keyword>
<dbReference type="InterPro" id="IPR005625">
    <property type="entry name" value="PepSY-ass_TM"/>
</dbReference>
<organism evidence="2 3">
    <name type="scientific">Corynebacterium callunae DSM 20147</name>
    <dbReference type="NCBI Taxonomy" id="1121353"/>
    <lineage>
        <taxon>Bacteria</taxon>
        <taxon>Bacillati</taxon>
        <taxon>Actinomycetota</taxon>
        <taxon>Actinomycetes</taxon>
        <taxon>Mycobacteriales</taxon>
        <taxon>Corynebacteriaceae</taxon>
        <taxon>Corynebacterium</taxon>
    </lineage>
</organism>
<dbReference type="HOGENOM" id="CLU_031962_3_0_11"/>
<dbReference type="eggNOG" id="COG3182">
    <property type="taxonomic scope" value="Bacteria"/>
</dbReference>
<accession>M1UHL3</accession>
<protein>
    <submittedName>
        <fullName evidence="2">Iron-regulated membrane protein</fullName>
    </submittedName>
</protein>
<dbReference type="AlphaFoldDB" id="M1UHL3"/>
<name>M1UHL3_9CORY</name>
<evidence type="ECO:0000313" key="2">
    <source>
        <dbReference type="EMBL" id="AGG67885.1"/>
    </source>
</evidence>
<evidence type="ECO:0000256" key="1">
    <source>
        <dbReference type="SAM" id="Phobius"/>
    </source>
</evidence>
<evidence type="ECO:0000313" key="3">
    <source>
        <dbReference type="Proteomes" id="UP000011760"/>
    </source>
</evidence>
<feature type="transmembrane region" description="Helical" evidence="1">
    <location>
        <begin position="213"/>
        <end position="234"/>
    </location>
</feature>
<dbReference type="Pfam" id="PF03929">
    <property type="entry name" value="PepSY_TM"/>
    <property type="match status" value="1"/>
</dbReference>
<dbReference type="STRING" id="1121353.H924_12320"/>
<reference evidence="2 3" key="1">
    <citation type="submission" date="2013-02" db="EMBL/GenBank/DDBJ databases">
        <title>The complete genome sequence of Corynebacterium callunae DSM 20147.</title>
        <authorList>
            <person name="Ruckert C."/>
            <person name="Albersmeier A."/>
            <person name="Kalinowski J."/>
        </authorList>
    </citation>
    <scope>NUCLEOTIDE SEQUENCE [LARGE SCALE GENOMIC DNA]</scope>
    <source>
        <strain evidence="2 3">DSM 20147</strain>
    </source>
</reference>
<dbReference type="PATRIC" id="fig|1121353.3.peg.2519"/>
<dbReference type="PANTHER" id="PTHR34219:SF1">
    <property type="entry name" value="PEPSY DOMAIN-CONTAINING PROTEIN"/>
    <property type="match status" value="1"/>
</dbReference>
<keyword evidence="1" id="KW-0812">Transmembrane</keyword>
<sequence>MTSSIQDSPAHSAPAPAKQSGLWSATAIVHRLHTIAGIFVAPLLLIAAFSGFLYALSPTLENVVYRDVLTADSGLPAQPLAEQIARAEAVHPDLEFSAVQVSNDPTATTRVLFNDPSLLSSSYRQAVFVDPGSLEVTGELVQYGSSRALPLRAWISEGHRRLWLGEPGRIYSETAASWLGILSLAGAWMWWVQRKKRAGTSQRARTKKLHSTLGMWLLPGFLFLTVTGLTWSMVAGTNLGELRTNLSWVEPKPDVTLSATAHNMESMANMSAHQHHMNSATWTGVDTTQADEVVSAARQAGLTALLDVNAPANANSAWIIKEGRES</sequence>
<dbReference type="KEGG" id="ccn:H924_12320"/>
<keyword evidence="3" id="KW-1185">Reference proteome</keyword>
<dbReference type="OrthoDB" id="9791166at2"/>
<dbReference type="Proteomes" id="UP000011760">
    <property type="component" value="Chromosome"/>
</dbReference>
<keyword evidence="1" id="KW-1133">Transmembrane helix</keyword>
<dbReference type="PANTHER" id="PTHR34219">
    <property type="entry name" value="IRON-REGULATED INNER MEMBRANE PROTEIN-RELATED"/>
    <property type="match status" value="1"/>
</dbReference>
<dbReference type="EMBL" id="CP004354">
    <property type="protein sequence ID" value="AGG67885.1"/>
    <property type="molecule type" value="Genomic_DNA"/>
</dbReference>
<dbReference type="RefSeq" id="WP_015652311.1">
    <property type="nucleotide sequence ID" value="NC_020506.1"/>
</dbReference>